<evidence type="ECO:0000259" key="3">
    <source>
        <dbReference type="PROSITE" id="PS51184"/>
    </source>
</evidence>
<dbReference type="Gene3D" id="1.10.238.10">
    <property type="entry name" value="EF-hand"/>
    <property type="match status" value="1"/>
</dbReference>
<proteinExistence type="predicted"/>
<dbReference type="Gene3D" id="2.60.120.10">
    <property type="entry name" value="Jelly Rolls"/>
    <property type="match status" value="1"/>
</dbReference>
<dbReference type="KEGG" id="aplc:110989300"/>
<dbReference type="InterPro" id="IPR002048">
    <property type="entry name" value="EF_hand_dom"/>
</dbReference>
<dbReference type="SUPFAM" id="SSF51197">
    <property type="entry name" value="Clavaminate synthase-like"/>
    <property type="match status" value="1"/>
</dbReference>
<evidence type="ECO:0000313" key="6">
    <source>
        <dbReference type="RefSeq" id="XP_022109282.1"/>
    </source>
</evidence>
<dbReference type="RefSeq" id="XP_022109283.1">
    <property type="nucleotide sequence ID" value="XM_022253591.1"/>
</dbReference>
<protein>
    <submittedName>
        <fullName evidence="5 6">Uncharacterized protein LOC110989300</fullName>
    </submittedName>
</protein>
<keyword evidence="4" id="KW-1185">Reference proteome</keyword>
<dbReference type="AlphaFoldDB" id="A0A8B7ZW13"/>
<gene>
    <name evidence="5 6 7" type="primary">LOC110989300</name>
</gene>
<dbReference type="PANTHER" id="PTHR12461:SF52">
    <property type="entry name" value="JMJC DOMAIN-CONTAINING PROTEIN"/>
    <property type="match status" value="1"/>
</dbReference>
<evidence type="ECO:0000259" key="2">
    <source>
        <dbReference type="PROSITE" id="PS50222"/>
    </source>
</evidence>
<dbReference type="InterPro" id="IPR011992">
    <property type="entry name" value="EF-hand-dom_pair"/>
</dbReference>
<feature type="signal peptide" evidence="1">
    <location>
        <begin position="1"/>
        <end position="30"/>
    </location>
</feature>
<dbReference type="Proteomes" id="UP000694845">
    <property type="component" value="Unplaced"/>
</dbReference>
<dbReference type="RefSeq" id="XP_022109281.1">
    <property type="nucleotide sequence ID" value="XM_022253589.1"/>
</dbReference>
<dbReference type="PROSITE" id="PS51184">
    <property type="entry name" value="JMJC"/>
    <property type="match status" value="1"/>
</dbReference>
<dbReference type="SUPFAM" id="SSF47473">
    <property type="entry name" value="EF-hand"/>
    <property type="match status" value="1"/>
</dbReference>
<dbReference type="InterPro" id="IPR014710">
    <property type="entry name" value="RmlC-like_jellyroll"/>
</dbReference>
<feature type="chain" id="PRO_5044665761" evidence="1">
    <location>
        <begin position="31"/>
        <end position="563"/>
    </location>
</feature>
<reference evidence="5 6" key="1">
    <citation type="submission" date="2025-04" db="UniProtKB">
        <authorList>
            <consortium name="RefSeq"/>
        </authorList>
    </citation>
    <scope>IDENTIFICATION</scope>
</reference>
<evidence type="ECO:0000313" key="5">
    <source>
        <dbReference type="RefSeq" id="XP_022109281.1"/>
    </source>
</evidence>
<feature type="domain" description="EF-hand" evidence="2">
    <location>
        <begin position="483"/>
        <end position="518"/>
    </location>
</feature>
<name>A0A8B7ZW13_ACAPL</name>
<dbReference type="OrthoDB" id="415358at2759"/>
<dbReference type="FunFam" id="2.60.120.650:FF:000025">
    <property type="entry name" value="Lysine-specific demethylase 8"/>
    <property type="match status" value="1"/>
</dbReference>
<evidence type="ECO:0000313" key="4">
    <source>
        <dbReference type="Proteomes" id="UP000694845"/>
    </source>
</evidence>
<dbReference type="SMART" id="SM00558">
    <property type="entry name" value="JmjC"/>
    <property type="match status" value="1"/>
</dbReference>
<evidence type="ECO:0000256" key="1">
    <source>
        <dbReference type="SAM" id="SignalP"/>
    </source>
</evidence>
<dbReference type="RefSeq" id="XP_022109282.1">
    <property type="nucleotide sequence ID" value="XM_022253590.1"/>
</dbReference>
<organism evidence="4 6">
    <name type="scientific">Acanthaster planci</name>
    <name type="common">Crown-of-thorns starfish</name>
    <dbReference type="NCBI Taxonomy" id="133434"/>
    <lineage>
        <taxon>Eukaryota</taxon>
        <taxon>Metazoa</taxon>
        <taxon>Echinodermata</taxon>
        <taxon>Eleutherozoa</taxon>
        <taxon>Asterozoa</taxon>
        <taxon>Asteroidea</taxon>
        <taxon>Valvatacea</taxon>
        <taxon>Valvatida</taxon>
        <taxon>Acanthasteridae</taxon>
        <taxon>Acanthaster</taxon>
    </lineage>
</organism>
<feature type="domain" description="JmjC" evidence="3">
    <location>
        <begin position="128"/>
        <end position="295"/>
    </location>
</feature>
<sequence>MVKGALLGARAKFASFISLFILVLVPESDSVLRGHRQELGRHCDPIGHIEVLETLPSPGVFWDRYASQRHPVLLRGAARHSRGMKLWSDEYLARTYGDLKVKIESKAEKDTSPTGAKGLGQDTLGSFLAAYQMRNAYVVSQLPDPMASEVSVLPFLTCGTFRERILEANLWMSSGGTKSLLHRDADNAINCLFAGRKDWIFIHPSFEDRIPIAKEDVEAYGGFALLDPDSVDLERFPAFADVDWSYANITAGDCLFLPYGYWHQVRSYERNQAVSVLFSRLTEVDLSDCHDNDLHYTPLSEVNMVYTYDGYGDQTMGDTDPFELNDTLKEWCANYPGALDWSGLLMGLLKEYGLDNTDDPTPNHILNSKHREFEEGIEDKSKADVIRPMLAEATEKMIDILDTNHDGQVSCDGELSGLPLSTLKTLANILDGDSANTEDHEYVSFSPQAIRGFLMECMQRADTHSNGELAGADFLDLYQAFGGSIKGGKEVLSVLDEEGNGFISREELHSNLEKVLMMYSKKAKPDSSNVLWEREKERLHSKDLDNRLMEDQQEWEKHIHDDL</sequence>
<dbReference type="GO" id="GO:0005509">
    <property type="term" value="F:calcium ion binding"/>
    <property type="evidence" value="ECO:0007669"/>
    <property type="project" value="InterPro"/>
</dbReference>
<dbReference type="InterPro" id="IPR041667">
    <property type="entry name" value="Cupin_8"/>
</dbReference>
<dbReference type="PANTHER" id="PTHR12461">
    <property type="entry name" value="HYPOXIA-INDUCIBLE FACTOR 1 ALPHA INHIBITOR-RELATED"/>
    <property type="match status" value="1"/>
</dbReference>
<keyword evidence="1" id="KW-0732">Signal</keyword>
<dbReference type="GeneID" id="110989300"/>
<dbReference type="PROSITE" id="PS50222">
    <property type="entry name" value="EF_HAND_2"/>
    <property type="match status" value="1"/>
</dbReference>
<dbReference type="InterPro" id="IPR003347">
    <property type="entry name" value="JmjC_dom"/>
</dbReference>
<dbReference type="Pfam" id="PF13621">
    <property type="entry name" value="Cupin_8"/>
    <property type="match status" value="1"/>
</dbReference>
<accession>A0A8B7ZW13</accession>
<evidence type="ECO:0000313" key="7">
    <source>
        <dbReference type="RefSeq" id="XP_022109283.1"/>
    </source>
</evidence>
<dbReference type="OMA" id="FPAFDLW"/>